<reference evidence="2 3" key="1">
    <citation type="submission" date="2017-03" db="EMBL/GenBank/DDBJ databases">
        <title>Genomes of endolithic fungi from Antarctica.</title>
        <authorList>
            <person name="Coleine C."/>
            <person name="Masonjones S."/>
            <person name="Stajich J.E."/>
        </authorList>
    </citation>
    <scope>NUCLEOTIDE SEQUENCE [LARGE SCALE GENOMIC DNA]</scope>
    <source>
        <strain evidence="2 3">CCFEE 6315</strain>
    </source>
</reference>
<evidence type="ECO:0008006" key="4">
    <source>
        <dbReference type="Google" id="ProtNLM"/>
    </source>
</evidence>
<dbReference type="EMBL" id="NAJL01000011">
    <property type="protein sequence ID" value="TKA30455.1"/>
    <property type="molecule type" value="Genomic_DNA"/>
</dbReference>
<comment type="caution">
    <text evidence="2">The sequence shown here is derived from an EMBL/GenBank/DDBJ whole genome shotgun (WGS) entry which is preliminary data.</text>
</comment>
<organism evidence="2 3">
    <name type="scientific">Salinomyces thailandicus</name>
    <dbReference type="NCBI Taxonomy" id="706561"/>
    <lineage>
        <taxon>Eukaryota</taxon>
        <taxon>Fungi</taxon>
        <taxon>Dikarya</taxon>
        <taxon>Ascomycota</taxon>
        <taxon>Pezizomycotina</taxon>
        <taxon>Dothideomycetes</taxon>
        <taxon>Dothideomycetidae</taxon>
        <taxon>Mycosphaerellales</taxon>
        <taxon>Teratosphaeriaceae</taxon>
        <taxon>Salinomyces</taxon>
    </lineage>
</organism>
<name>A0A4U0U892_9PEZI</name>
<gene>
    <name evidence="2" type="ORF">B0A50_02682</name>
</gene>
<dbReference type="OrthoDB" id="1028014at2759"/>
<dbReference type="PANTHER" id="PTHR34776:SF1">
    <property type="entry name" value="F17F16.3 PROTEIN"/>
    <property type="match status" value="1"/>
</dbReference>
<sequence length="464" mass="49888">MAGTRSSARQAAQKGDASSPPSAKSSSGTKRKAEASSPASAKKSKRGRPSNASKQQKTLEETLPANGDSTEPKDQEMQEPQPETNNDAKDADEDGGDKNATGAVEATAKPSEGETKTGESKDDPEKVLKDSRGGEGFNALDQVKAGEDEPGKTSNAEDQAQDETAANDGAAAEPAIEEDKPREQAQPENVMEKGIVYFFLRGRVGMDDPSQASEIQRSYMVLRPLPSGAKITDSGAVQDVSNNRLIALPKKVWPKSGRDRFMVFVEKTGVSTETLKEEFFQGSDYSTKTTGTRHTPAVTPIGEGVYAMSSTGEGRTTTHLSYMMTIPQQIGEVQTDVGLGDQGSFILSTKNPESGAPANAIPATPEYPKEMIEEFASRGWLPTKPQHLDYANACVLLIGESSALDALAAKPQDAEDDNKETPAEEIKKLEHEDEIRIEHMKGDDTVYVDLGISKKEYPSVKSTW</sequence>
<evidence type="ECO:0000256" key="1">
    <source>
        <dbReference type="SAM" id="MobiDB-lite"/>
    </source>
</evidence>
<dbReference type="PANTHER" id="PTHR34776">
    <property type="entry name" value="F17F16.3 PROTEIN"/>
    <property type="match status" value="1"/>
</dbReference>
<feature type="compositionally biased region" description="Basic and acidic residues" evidence="1">
    <location>
        <begin position="419"/>
        <end position="431"/>
    </location>
</feature>
<proteinExistence type="predicted"/>
<evidence type="ECO:0000313" key="3">
    <source>
        <dbReference type="Proteomes" id="UP000308549"/>
    </source>
</evidence>
<feature type="compositionally biased region" description="Basic and acidic residues" evidence="1">
    <location>
        <begin position="111"/>
        <end position="133"/>
    </location>
</feature>
<accession>A0A4U0U892</accession>
<dbReference type="AlphaFoldDB" id="A0A4U0U892"/>
<protein>
    <recommendedName>
        <fullName evidence="4">BTB domain transcription factor</fullName>
    </recommendedName>
</protein>
<dbReference type="Proteomes" id="UP000308549">
    <property type="component" value="Unassembled WGS sequence"/>
</dbReference>
<evidence type="ECO:0000313" key="2">
    <source>
        <dbReference type="EMBL" id="TKA30455.1"/>
    </source>
</evidence>
<feature type="region of interest" description="Disordered" evidence="1">
    <location>
        <begin position="1"/>
        <end position="189"/>
    </location>
</feature>
<feature type="compositionally biased region" description="Polar residues" evidence="1">
    <location>
        <begin position="152"/>
        <end position="164"/>
    </location>
</feature>
<feature type="compositionally biased region" description="Polar residues" evidence="1">
    <location>
        <begin position="1"/>
        <end position="10"/>
    </location>
</feature>
<feature type="region of interest" description="Disordered" evidence="1">
    <location>
        <begin position="408"/>
        <end position="431"/>
    </location>
</feature>
<keyword evidence="3" id="KW-1185">Reference proteome</keyword>
<feature type="compositionally biased region" description="Low complexity" evidence="1">
    <location>
        <begin position="17"/>
        <end position="27"/>
    </location>
</feature>